<dbReference type="GeneID" id="24106249"/>
<evidence type="ECO:0000313" key="2">
    <source>
        <dbReference type="Proteomes" id="UP000014071"/>
    </source>
</evidence>
<dbReference type="HOGENOM" id="CLU_1897132_0_0_1"/>
<sequence length="134" mass="15162">MSNDAAAQGLLIGAKAQCGRPADRRWQKRSLVWEGTAKQPSRDKTNNTADFLNRSSLRSEAQRLIRKMARIEIEKNDSDDLRRIPSCRPRLFAFPMFEEASSGSESSSFNTIQSTAKMQLYCNYSLVCACKQLH</sequence>
<evidence type="ECO:0000313" key="1">
    <source>
        <dbReference type="EMBL" id="GAC93383.1"/>
    </source>
</evidence>
<dbReference type="EMBL" id="DF238776">
    <property type="protein sequence ID" value="GAC93383.1"/>
    <property type="molecule type" value="Genomic_DNA"/>
</dbReference>
<accession>R9NXH4</accession>
<organism evidence="1 2">
    <name type="scientific">Pseudozyma hubeiensis (strain SY62)</name>
    <name type="common">Yeast</name>
    <dbReference type="NCBI Taxonomy" id="1305764"/>
    <lineage>
        <taxon>Eukaryota</taxon>
        <taxon>Fungi</taxon>
        <taxon>Dikarya</taxon>
        <taxon>Basidiomycota</taxon>
        <taxon>Ustilaginomycotina</taxon>
        <taxon>Ustilaginomycetes</taxon>
        <taxon>Ustilaginales</taxon>
        <taxon>Ustilaginaceae</taxon>
        <taxon>Pseudozyma</taxon>
    </lineage>
</organism>
<proteinExistence type="predicted"/>
<dbReference type="Proteomes" id="UP000014071">
    <property type="component" value="Unassembled WGS sequence"/>
</dbReference>
<gene>
    <name evidence="1" type="ORF">PHSY_000948</name>
</gene>
<dbReference type="RefSeq" id="XP_012186970.1">
    <property type="nucleotide sequence ID" value="XM_012331580.1"/>
</dbReference>
<name>R9NXH4_PSEHS</name>
<dbReference type="AlphaFoldDB" id="R9NXH4"/>
<reference evidence="2" key="1">
    <citation type="journal article" date="2013" name="Genome Announc.">
        <title>Draft genome sequence of the basidiomycetous yeast-like fungus Pseudozyma hubeiensis SY62, which produces an abundant amount of the biosurfactant mannosylerythritol lipids.</title>
        <authorList>
            <person name="Konishi M."/>
            <person name="Hatada Y."/>
            <person name="Horiuchi J."/>
        </authorList>
    </citation>
    <scope>NUCLEOTIDE SEQUENCE [LARGE SCALE GENOMIC DNA]</scope>
    <source>
        <strain evidence="2">SY62</strain>
    </source>
</reference>
<protein>
    <submittedName>
        <fullName evidence="1">Uncharacterized protein</fullName>
    </submittedName>
</protein>
<keyword evidence="2" id="KW-1185">Reference proteome</keyword>